<dbReference type="SMART" id="SM00220">
    <property type="entry name" value="S_TKc"/>
    <property type="match status" value="1"/>
</dbReference>
<evidence type="ECO:0000313" key="6">
    <source>
        <dbReference type="EMBL" id="SAL96720.1"/>
    </source>
</evidence>
<dbReference type="InterPro" id="IPR036427">
    <property type="entry name" value="Bromodomain-like_sf"/>
</dbReference>
<dbReference type="InterPro" id="IPR000719">
    <property type="entry name" value="Prot_kinase_dom"/>
</dbReference>
<dbReference type="CDD" id="cd04369">
    <property type="entry name" value="Bromodomain"/>
    <property type="match status" value="1"/>
</dbReference>
<dbReference type="AlphaFoldDB" id="A0A168LG32"/>
<feature type="compositionally biased region" description="Polar residues" evidence="3">
    <location>
        <begin position="300"/>
        <end position="321"/>
    </location>
</feature>
<evidence type="ECO:0000313" key="7">
    <source>
        <dbReference type="Proteomes" id="UP000078561"/>
    </source>
</evidence>
<proteinExistence type="predicted"/>
<feature type="region of interest" description="Disordered" evidence="3">
    <location>
        <begin position="51"/>
        <end position="70"/>
    </location>
</feature>
<name>A0A168LG32_ABSGL</name>
<feature type="compositionally biased region" description="Polar residues" evidence="3">
    <location>
        <begin position="129"/>
        <end position="140"/>
    </location>
</feature>
<dbReference type="Proteomes" id="UP000078561">
    <property type="component" value="Unassembled WGS sequence"/>
</dbReference>
<evidence type="ECO:0008006" key="8">
    <source>
        <dbReference type="Google" id="ProtNLM"/>
    </source>
</evidence>
<organism evidence="6">
    <name type="scientific">Absidia glauca</name>
    <name type="common">Pin mould</name>
    <dbReference type="NCBI Taxonomy" id="4829"/>
    <lineage>
        <taxon>Eukaryota</taxon>
        <taxon>Fungi</taxon>
        <taxon>Fungi incertae sedis</taxon>
        <taxon>Mucoromycota</taxon>
        <taxon>Mucoromycotina</taxon>
        <taxon>Mucoromycetes</taxon>
        <taxon>Mucorales</taxon>
        <taxon>Cunninghamellaceae</taxon>
        <taxon>Absidia</taxon>
    </lineage>
</organism>
<gene>
    <name evidence="6" type="primary">ABSGL_02136.1 scaffold 2596</name>
</gene>
<protein>
    <recommendedName>
        <fullName evidence="8">Protein kinase domain-containing protein</fullName>
    </recommendedName>
</protein>
<dbReference type="GO" id="GO:0004672">
    <property type="term" value="F:protein kinase activity"/>
    <property type="evidence" value="ECO:0007669"/>
    <property type="project" value="InterPro"/>
</dbReference>
<dbReference type="SUPFAM" id="SSF56112">
    <property type="entry name" value="Protein kinase-like (PK-like)"/>
    <property type="match status" value="1"/>
</dbReference>
<evidence type="ECO:0000256" key="1">
    <source>
        <dbReference type="ARBA" id="ARBA00023117"/>
    </source>
</evidence>
<dbReference type="InParanoid" id="A0A168LG32"/>
<dbReference type="SMART" id="SM00297">
    <property type="entry name" value="BROMO"/>
    <property type="match status" value="1"/>
</dbReference>
<keyword evidence="1 2" id="KW-0103">Bromodomain</keyword>
<dbReference type="InterPro" id="IPR011009">
    <property type="entry name" value="Kinase-like_dom_sf"/>
</dbReference>
<evidence type="ECO:0000256" key="3">
    <source>
        <dbReference type="SAM" id="MobiDB-lite"/>
    </source>
</evidence>
<dbReference type="PROSITE" id="PS50014">
    <property type="entry name" value="BROMODOMAIN_2"/>
    <property type="match status" value="1"/>
</dbReference>
<feature type="domain" description="Protein kinase" evidence="4">
    <location>
        <begin position="821"/>
        <end position="1156"/>
    </location>
</feature>
<feature type="compositionally biased region" description="Low complexity" evidence="3">
    <location>
        <begin position="173"/>
        <end position="189"/>
    </location>
</feature>
<dbReference type="Gene3D" id="1.10.510.10">
    <property type="entry name" value="Transferase(Phosphotransferase) domain 1"/>
    <property type="match status" value="1"/>
</dbReference>
<feature type="compositionally biased region" description="Low complexity" evidence="3">
    <location>
        <begin position="56"/>
        <end position="70"/>
    </location>
</feature>
<accession>A0A168LG32</accession>
<feature type="domain" description="Bromo" evidence="5">
    <location>
        <begin position="511"/>
        <end position="580"/>
    </location>
</feature>
<dbReference type="GO" id="GO:0010484">
    <property type="term" value="F:histone H3 acetyltransferase activity"/>
    <property type="evidence" value="ECO:0007669"/>
    <property type="project" value="TreeGrafter"/>
</dbReference>
<reference evidence="6" key="1">
    <citation type="submission" date="2016-04" db="EMBL/GenBank/DDBJ databases">
        <authorList>
            <person name="Evans L.H."/>
            <person name="Alamgir A."/>
            <person name="Owens N."/>
            <person name="Weber N.D."/>
            <person name="Virtaneva K."/>
            <person name="Barbian K."/>
            <person name="Babar A."/>
            <person name="Rosenke K."/>
        </authorList>
    </citation>
    <scope>NUCLEOTIDE SEQUENCE [LARGE SCALE GENOMIC DNA]</scope>
    <source>
        <strain evidence="6">CBS 101.48</strain>
    </source>
</reference>
<dbReference type="EMBL" id="LT551165">
    <property type="protein sequence ID" value="SAL96720.1"/>
    <property type="molecule type" value="Genomic_DNA"/>
</dbReference>
<dbReference type="SUPFAM" id="SSF47370">
    <property type="entry name" value="Bromodomain"/>
    <property type="match status" value="1"/>
</dbReference>
<evidence type="ECO:0000256" key="2">
    <source>
        <dbReference type="PROSITE-ProRule" id="PRU00035"/>
    </source>
</evidence>
<dbReference type="PROSITE" id="PS50011">
    <property type="entry name" value="PROTEIN_KINASE_DOM"/>
    <property type="match status" value="1"/>
</dbReference>
<feature type="region of interest" description="Disordered" evidence="3">
    <location>
        <begin position="127"/>
        <end position="196"/>
    </location>
</feature>
<sequence>MEDWSLLDNPDLSLSSLHGMVNTNCDDDKKNKDSGTCGSNIGFYWSASPLNGPGLQQQHHQQHQHQQQQQYQQVRRMVPFTSGSVSTTSITDINADIEMLFQQTFTLQQQEEQQRRYQQNAYAPVYHRSPQTHFDTQGPSSLGPDHFPPRSGPVSIHHPSLTSPDSAMHTPYQSSSSSRSRSQLSSTSTIPPFMTPDTTVNVSTISPTTLHSIHHLSHLDHQPIVPANLLQSTSLSTASHEMLAPTAEQYTPSPTPAPPIIPPEAALRSSVFSLSLSPLSDNIPLSLSPTSLASCAGTPSPAQTHTKPAGQVSTPSPTASKPSIHPRPQLRLHIIKRRRPQSPRPCIKNDKDPMIPELDTAHARRLTIAILRSLGVILSPDELPIITLKHHPTDSRQVLPTTAMRLISSMIIGTSGDKEVSQTIGSQICNGDLVALQQMVVAGLKSKNMAIHTDPSSPLPSSDAPTTNAPWKLHQPDDRTIFDLTSVTYHTPSNVTRLFLRLYRFILNVLLSTPDCWPFIQPVPASAVFYHQEIKYPMDLSTIEHNVWTGLYTRFANFEQDMQLVWENAKSFHRNAGVIPKHAENLEALFYKVVMDMKKQARRPQEPCTYPFDPSKALPEESDVSPVLSSVVYGISAISPMEPKAITPKGLTYDKQLYLQLNGPFFYAVERMKHDPLGNHHHFPRFYIAKNRTLLRQVRANGVLAIFYNTKTTRVPSTKTYSVETSMVLTQPASSLYDIDQTDDVAPKGWIHLRPLRVVENLVFDVSEAMERDYFRRMYATFKLVDDPKHGRLDTRRFLDRMIQLILGLPAIQPPLFPASMPAKSELSHSVWQKLLQDWNSPDSEGFFKQVYFLEEVVVQVFRQMTMYQRITEVACLMKLQNIPHMAQLKAVLYNNDGDVAGLSVERYQTTLKQYTHAHTHHRLTAYQKYDIIYQMLDCMMAIHKAGLAHRDLSEVNIMLNILDDKLEDGTNKVCLYLIDFGKSVFCDPQDLRSWFLGVPRMPGEHDDDVVPGSEAELSEWCDALPWVKAKPDHGYRMYRSIQTLPKTRSDTQVLPWLIHPQSEDIYSIGVLIWKVFTETEPWRGILDTDLQGLRYVAEDDYRIQRALEHEVHGELSRQLLMKCLRTHPEDRASAADMLRWIGQDDVRTGLIHEWKMYSADTRATRKVKTMYGFDDGGNATNEPPVADLDYNKRTVKKIRRGKAKSTRGT</sequence>
<feature type="region of interest" description="Disordered" evidence="3">
    <location>
        <begin position="293"/>
        <end position="325"/>
    </location>
</feature>
<dbReference type="GO" id="GO:0045944">
    <property type="term" value="P:positive regulation of transcription by RNA polymerase II"/>
    <property type="evidence" value="ECO:0007669"/>
    <property type="project" value="TreeGrafter"/>
</dbReference>
<dbReference type="OrthoDB" id="4062651at2759"/>
<dbReference type="PANTHER" id="PTHR45750">
    <property type="entry name" value="GH11602P"/>
    <property type="match status" value="1"/>
</dbReference>
<evidence type="ECO:0000259" key="4">
    <source>
        <dbReference type="PROSITE" id="PS50011"/>
    </source>
</evidence>
<dbReference type="Pfam" id="PF00439">
    <property type="entry name" value="Bromodomain"/>
    <property type="match status" value="1"/>
</dbReference>
<dbReference type="STRING" id="4829.A0A168LG32"/>
<keyword evidence="7" id="KW-1185">Reference proteome</keyword>
<evidence type="ECO:0000259" key="5">
    <source>
        <dbReference type="PROSITE" id="PS50014"/>
    </source>
</evidence>
<dbReference type="InterPro" id="IPR037800">
    <property type="entry name" value="GCN5"/>
</dbReference>
<dbReference type="GO" id="GO:0005524">
    <property type="term" value="F:ATP binding"/>
    <property type="evidence" value="ECO:0007669"/>
    <property type="project" value="InterPro"/>
</dbReference>
<dbReference type="InterPro" id="IPR001487">
    <property type="entry name" value="Bromodomain"/>
</dbReference>
<dbReference type="PANTHER" id="PTHR45750:SF3">
    <property type="entry name" value="HISTONE ACETYLTRANSFERASE"/>
    <property type="match status" value="1"/>
</dbReference>
<dbReference type="GO" id="GO:0000123">
    <property type="term" value="C:histone acetyltransferase complex"/>
    <property type="evidence" value="ECO:0007669"/>
    <property type="project" value="TreeGrafter"/>
</dbReference>
<dbReference type="Gene3D" id="1.20.920.10">
    <property type="entry name" value="Bromodomain-like"/>
    <property type="match status" value="1"/>
</dbReference>